<gene>
    <name evidence="1" type="ORF">DFH08DRAFT_732322</name>
</gene>
<dbReference type="Gene3D" id="1.20.1280.50">
    <property type="match status" value="1"/>
</dbReference>
<dbReference type="Proteomes" id="UP001218218">
    <property type="component" value="Unassembled WGS sequence"/>
</dbReference>
<dbReference type="SUPFAM" id="SSF52058">
    <property type="entry name" value="L domain-like"/>
    <property type="match status" value="1"/>
</dbReference>
<evidence type="ECO:0008006" key="3">
    <source>
        <dbReference type="Google" id="ProtNLM"/>
    </source>
</evidence>
<dbReference type="Gene3D" id="3.80.10.10">
    <property type="entry name" value="Ribonuclease Inhibitor"/>
    <property type="match status" value="1"/>
</dbReference>
<keyword evidence="2" id="KW-1185">Reference proteome</keyword>
<sequence>MASDLESCLNCGFIKSTATLHLPSFPRHLLTTNDPPTDVEVAEIRDIIDYLQARISNLDASINNVEDLLAKLRSRRKFVVEDIHRGSTILSIIRRLPADVWGQIFSYTIPDVPRRRATDRSPWVLGRVCGRWREITISLSTLWSHLDTNIPVPLLTEQLKRSKGCGLTVRLVYSETAALNPLVACSSRWETVDIQMGVNMVAILEHIHGKVPMLRRLKCSDSTGIGPCTAFQIAPNLSSVLLNGKPSLRLPWTQLKRLRQRISQIADFSQLGSARNLVELSLTNSVPLTLSLAQARGLPESILEFPVLRLLYVEDGDFLNFLVLPALEDIYISRCPPPLTSLIDRSLCRLRKITSIDPNVEIVPVLDRAPTLLEIRVRLTVDELEHLVSYLTIPLDSEIASRPPCPELRAISFCNALNEDQSMLLVQMVESRRHSAACSGLSTCRIFDVVQSKIAGHAGKMLDALRDRGTDAEWLPEKSARRKLIEWVDEYP</sequence>
<organism evidence="1 2">
    <name type="scientific">Mycena albidolilacea</name>
    <dbReference type="NCBI Taxonomy" id="1033008"/>
    <lineage>
        <taxon>Eukaryota</taxon>
        <taxon>Fungi</taxon>
        <taxon>Dikarya</taxon>
        <taxon>Basidiomycota</taxon>
        <taxon>Agaricomycotina</taxon>
        <taxon>Agaricomycetes</taxon>
        <taxon>Agaricomycetidae</taxon>
        <taxon>Agaricales</taxon>
        <taxon>Marasmiineae</taxon>
        <taxon>Mycenaceae</taxon>
        <taxon>Mycena</taxon>
    </lineage>
</organism>
<name>A0AAD7AKR5_9AGAR</name>
<dbReference type="EMBL" id="JARIHO010000005">
    <property type="protein sequence ID" value="KAJ7360824.1"/>
    <property type="molecule type" value="Genomic_DNA"/>
</dbReference>
<evidence type="ECO:0000313" key="2">
    <source>
        <dbReference type="Proteomes" id="UP001218218"/>
    </source>
</evidence>
<comment type="caution">
    <text evidence="1">The sequence shown here is derived from an EMBL/GenBank/DDBJ whole genome shotgun (WGS) entry which is preliminary data.</text>
</comment>
<accession>A0AAD7AKR5</accession>
<dbReference type="InterPro" id="IPR032675">
    <property type="entry name" value="LRR_dom_sf"/>
</dbReference>
<dbReference type="AlphaFoldDB" id="A0AAD7AKR5"/>
<reference evidence="1" key="1">
    <citation type="submission" date="2023-03" db="EMBL/GenBank/DDBJ databases">
        <title>Massive genome expansion in bonnet fungi (Mycena s.s.) driven by repeated elements and novel gene families across ecological guilds.</title>
        <authorList>
            <consortium name="Lawrence Berkeley National Laboratory"/>
            <person name="Harder C.B."/>
            <person name="Miyauchi S."/>
            <person name="Viragh M."/>
            <person name="Kuo A."/>
            <person name="Thoen E."/>
            <person name="Andreopoulos B."/>
            <person name="Lu D."/>
            <person name="Skrede I."/>
            <person name="Drula E."/>
            <person name="Henrissat B."/>
            <person name="Morin E."/>
            <person name="Kohler A."/>
            <person name="Barry K."/>
            <person name="LaButti K."/>
            <person name="Morin E."/>
            <person name="Salamov A."/>
            <person name="Lipzen A."/>
            <person name="Mereny Z."/>
            <person name="Hegedus B."/>
            <person name="Baldrian P."/>
            <person name="Stursova M."/>
            <person name="Weitz H."/>
            <person name="Taylor A."/>
            <person name="Grigoriev I.V."/>
            <person name="Nagy L.G."/>
            <person name="Martin F."/>
            <person name="Kauserud H."/>
        </authorList>
    </citation>
    <scope>NUCLEOTIDE SEQUENCE</scope>
    <source>
        <strain evidence="1">CBHHK002</strain>
    </source>
</reference>
<proteinExistence type="predicted"/>
<evidence type="ECO:0000313" key="1">
    <source>
        <dbReference type="EMBL" id="KAJ7360824.1"/>
    </source>
</evidence>
<protein>
    <recommendedName>
        <fullName evidence="3">F-box domain-containing protein</fullName>
    </recommendedName>
</protein>